<name>A0A1X7AFN9_9GAMM</name>
<evidence type="ECO:0000313" key="1">
    <source>
        <dbReference type="EMBL" id="SMA38119.1"/>
    </source>
</evidence>
<evidence type="ECO:0000313" key="2">
    <source>
        <dbReference type="Proteomes" id="UP000196573"/>
    </source>
</evidence>
<sequence length="334" mass="38142">MDKRHSQRLTTTPFMRRVFLVLLQVCIVLPFSHAQAEESKRTAASIEASNKVLANIFGIELMGNDQSDPLIVDAVKDILTNTLDRNKDGLPDNPELAEFTAQARFKALILSRPDAIKLDRNDSYVHEDNMVWVFNDFLSMDSYLISAQGILDGSYTSYLRFKKANGDAVAEAELNDLALALGEIHDSALRLKAGDDFVEDTQDTSDDTEKVIDRHFYYIFFAQLASAGYIPKILERRIESFQKTIEAASELTGKEYSYNLSSTLTPWFHQWKDVSKETLRLHAPRLIDWLDRHHLQLPDIDLNRIPVIAEDMTKRELKRLEEVSSSYEVISQPE</sequence>
<dbReference type="AlphaFoldDB" id="A0A1X7AFN9"/>
<dbReference type="RefSeq" id="WP_133060386.1">
    <property type="nucleotide sequence ID" value="NZ_CBCSCN010000001.1"/>
</dbReference>
<reference evidence="1 2" key="1">
    <citation type="submission" date="2017-03" db="EMBL/GenBank/DDBJ databases">
        <authorList>
            <person name="Afonso C.L."/>
            <person name="Miller P.J."/>
            <person name="Scott M.A."/>
            <person name="Spackman E."/>
            <person name="Goraichik I."/>
            <person name="Dimitrov K.M."/>
            <person name="Suarez D.L."/>
            <person name="Swayne D.E."/>
        </authorList>
    </citation>
    <scope>NUCLEOTIDE SEQUENCE [LARGE SCALE GENOMIC DNA]</scope>
    <source>
        <strain evidence="1">SB41UT1</strain>
    </source>
</reference>
<protein>
    <submittedName>
        <fullName evidence="1">Uncharacterized protein</fullName>
    </submittedName>
</protein>
<dbReference type="Proteomes" id="UP000196573">
    <property type="component" value="Unassembled WGS sequence"/>
</dbReference>
<proteinExistence type="predicted"/>
<keyword evidence="2" id="KW-1185">Reference proteome</keyword>
<gene>
    <name evidence="1" type="ORF">EHSB41UT_00832</name>
</gene>
<accession>A0A1X7AFN9</accession>
<organism evidence="1 2">
    <name type="scientific">Parendozoicomonas haliclonae</name>
    <dbReference type="NCBI Taxonomy" id="1960125"/>
    <lineage>
        <taxon>Bacteria</taxon>
        <taxon>Pseudomonadati</taxon>
        <taxon>Pseudomonadota</taxon>
        <taxon>Gammaproteobacteria</taxon>
        <taxon>Oceanospirillales</taxon>
        <taxon>Endozoicomonadaceae</taxon>
        <taxon>Parendozoicomonas</taxon>
    </lineage>
</organism>
<dbReference type="EMBL" id="FWPT01000002">
    <property type="protein sequence ID" value="SMA38119.1"/>
    <property type="molecule type" value="Genomic_DNA"/>
</dbReference>